<comment type="caution">
    <text evidence="15">The sequence shown here is derived from an EMBL/GenBank/DDBJ whole genome shotgun (WGS) entry which is preliminary data.</text>
</comment>
<dbReference type="Gene3D" id="2.60.40.1120">
    <property type="entry name" value="Carboxypeptidase-like, regulatory domain"/>
    <property type="match status" value="1"/>
</dbReference>
<feature type="domain" description="TonB-dependent receptor plug" evidence="14">
    <location>
        <begin position="115"/>
        <end position="223"/>
    </location>
</feature>
<evidence type="ECO:0000313" key="15">
    <source>
        <dbReference type="EMBL" id="MBD0779515.1"/>
    </source>
</evidence>
<evidence type="ECO:0000256" key="2">
    <source>
        <dbReference type="ARBA" id="ARBA00022448"/>
    </source>
</evidence>
<keyword evidence="16" id="KW-1185">Reference proteome</keyword>
<evidence type="ECO:0000256" key="1">
    <source>
        <dbReference type="ARBA" id="ARBA00004571"/>
    </source>
</evidence>
<evidence type="ECO:0000256" key="7">
    <source>
        <dbReference type="ARBA" id="ARBA00023136"/>
    </source>
</evidence>
<dbReference type="Pfam" id="PF07715">
    <property type="entry name" value="Plug"/>
    <property type="match status" value="1"/>
</dbReference>
<evidence type="ECO:0000256" key="11">
    <source>
        <dbReference type="RuleBase" id="RU003357"/>
    </source>
</evidence>
<dbReference type="Pfam" id="PF13715">
    <property type="entry name" value="CarbopepD_reg_2"/>
    <property type="match status" value="1"/>
</dbReference>
<dbReference type="InterPro" id="IPR036942">
    <property type="entry name" value="Beta-barrel_TonB_sf"/>
</dbReference>
<dbReference type="Gene3D" id="2.170.130.10">
    <property type="entry name" value="TonB-dependent receptor, plug domain"/>
    <property type="match status" value="1"/>
</dbReference>
<dbReference type="InterPro" id="IPR008969">
    <property type="entry name" value="CarboxyPept-like_regulatory"/>
</dbReference>
<dbReference type="SUPFAM" id="SSF56935">
    <property type="entry name" value="Porins"/>
    <property type="match status" value="1"/>
</dbReference>
<evidence type="ECO:0000256" key="9">
    <source>
        <dbReference type="ARBA" id="ARBA00023237"/>
    </source>
</evidence>
<keyword evidence="3 10" id="KW-1134">Transmembrane beta strand</keyword>
<evidence type="ECO:0000259" key="14">
    <source>
        <dbReference type="Pfam" id="PF07715"/>
    </source>
</evidence>
<dbReference type="Gene3D" id="2.40.170.20">
    <property type="entry name" value="TonB-dependent receptor, beta-barrel domain"/>
    <property type="match status" value="1"/>
</dbReference>
<keyword evidence="6 11" id="KW-0798">TonB box</keyword>
<keyword evidence="7 10" id="KW-0472">Membrane</keyword>
<dbReference type="Pfam" id="PF00593">
    <property type="entry name" value="TonB_dep_Rec_b-barrel"/>
    <property type="match status" value="1"/>
</dbReference>
<feature type="domain" description="TonB-dependent receptor-like beta-barrel" evidence="13">
    <location>
        <begin position="373"/>
        <end position="890"/>
    </location>
</feature>
<evidence type="ECO:0000256" key="6">
    <source>
        <dbReference type="ARBA" id="ARBA00023077"/>
    </source>
</evidence>
<evidence type="ECO:0000313" key="16">
    <source>
        <dbReference type="Proteomes" id="UP001166021"/>
    </source>
</evidence>
<organism evidence="15 16">
    <name type="scientific">Maribacter aquimaris</name>
    <dbReference type="NCBI Taxonomy" id="2737171"/>
    <lineage>
        <taxon>Bacteria</taxon>
        <taxon>Pseudomonadati</taxon>
        <taxon>Bacteroidota</taxon>
        <taxon>Flavobacteriia</taxon>
        <taxon>Flavobacteriales</taxon>
        <taxon>Flavobacteriaceae</taxon>
        <taxon>Maribacter</taxon>
    </lineage>
</organism>
<dbReference type="SUPFAM" id="SSF49464">
    <property type="entry name" value="Carboxypeptidase regulatory domain-like"/>
    <property type="match status" value="1"/>
</dbReference>
<keyword evidence="2 10" id="KW-0813">Transport</keyword>
<evidence type="ECO:0000256" key="12">
    <source>
        <dbReference type="SAM" id="SignalP"/>
    </source>
</evidence>
<evidence type="ECO:0000256" key="4">
    <source>
        <dbReference type="ARBA" id="ARBA00022692"/>
    </source>
</evidence>
<evidence type="ECO:0000256" key="3">
    <source>
        <dbReference type="ARBA" id="ARBA00022452"/>
    </source>
</evidence>
<dbReference type="RefSeq" id="WP_188244964.1">
    <property type="nucleotide sequence ID" value="NZ_JABTCF010000012.1"/>
</dbReference>
<dbReference type="InterPro" id="IPR039426">
    <property type="entry name" value="TonB-dep_rcpt-like"/>
</dbReference>
<dbReference type="PANTHER" id="PTHR30069:SF29">
    <property type="entry name" value="HEMOGLOBIN AND HEMOGLOBIN-HAPTOGLOBIN-BINDING PROTEIN 1-RELATED"/>
    <property type="match status" value="1"/>
</dbReference>
<evidence type="ECO:0000256" key="8">
    <source>
        <dbReference type="ARBA" id="ARBA00023170"/>
    </source>
</evidence>
<dbReference type="EMBL" id="JABTCF010000012">
    <property type="protein sequence ID" value="MBD0779515.1"/>
    <property type="molecule type" value="Genomic_DNA"/>
</dbReference>
<keyword evidence="8 15" id="KW-0675">Receptor</keyword>
<keyword evidence="9 10" id="KW-0998">Cell outer membrane</keyword>
<feature type="signal peptide" evidence="12">
    <location>
        <begin position="1"/>
        <end position="23"/>
    </location>
</feature>
<keyword evidence="4 10" id="KW-0812">Transmembrane</keyword>
<reference evidence="15" key="1">
    <citation type="submission" date="2020-05" db="EMBL/GenBank/DDBJ databases">
        <title>The draft genome sequence of Maribacter sp. ANRC-HE7.</title>
        <authorList>
            <person name="Mu L."/>
        </authorList>
    </citation>
    <scope>NUCLEOTIDE SEQUENCE</scope>
    <source>
        <strain evidence="15">ANRC-HE7</strain>
    </source>
</reference>
<dbReference type="PANTHER" id="PTHR30069">
    <property type="entry name" value="TONB-DEPENDENT OUTER MEMBRANE RECEPTOR"/>
    <property type="match status" value="1"/>
</dbReference>
<protein>
    <submittedName>
        <fullName evidence="15">TonB-dependent receptor</fullName>
    </submittedName>
</protein>
<dbReference type="InterPro" id="IPR037066">
    <property type="entry name" value="Plug_dom_sf"/>
</dbReference>
<comment type="subcellular location">
    <subcellularLocation>
        <location evidence="1 10">Cell outer membrane</location>
        <topology evidence="1 10">Multi-pass membrane protein</topology>
    </subcellularLocation>
</comment>
<name>A0ABR7V547_9FLAO</name>
<dbReference type="InterPro" id="IPR012910">
    <property type="entry name" value="Plug_dom"/>
</dbReference>
<proteinExistence type="inferred from homology"/>
<dbReference type="Proteomes" id="UP001166021">
    <property type="component" value="Unassembled WGS sequence"/>
</dbReference>
<gene>
    <name evidence="15" type="ORF">HPE56_17070</name>
</gene>
<evidence type="ECO:0000256" key="10">
    <source>
        <dbReference type="PROSITE-ProRule" id="PRU01360"/>
    </source>
</evidence>
<feature type="chain" id="PRO_5045754159" evidence="12">
    <location>
        <begin position="24"/>
        <end position="916"/>
    </location>
</feature>
<accession>A0ABR7V547</accession>
<dbReference type="InterPro" id="IPR000531">
    <property type="entry name" value="Beta-barrel_TonB"/>
</dbReference>
<evidence type="ECO:0000256" key="5">
    <source>
        <dbReference type="ARBA" id="ARBA00022729"/>
    </source>
</evidence>
<keyword evidence="5 12" id="KW-0732">Signal</keyword>
<sequence length="916" mass="100321">MRAILFLSLMMLGALGFSQTTISGTVVDHNNEPVPGANVIIVDKTVGAVSDFDGNFTLKTSETPPFQLKISSIGYTDTTVDVTSNNEKITIVLDESHTMLDEIVISASRTPERLFESPVSVERFGLKEIQNTSSASFYGGLENLKGVDINTNSLTFQSINTRGFASFANTRFMQLVDGMDNSSPALNFVMGNLVGMNDLDVQSVEILPGASSALYGANAFNGILFMRSKNPFDFQGISSYFKTGITSQDAAGDNEYYDIGIRAAHAFSDKLAVKASFSFMEGTDWYAVNEEDLDNPGLTRADPGYDGLNIYGEAVNTTLNFDTLAGLPSGTLGSAFVTRTGYAERDLTDYNAQSVKFDGAIHYRPFADDFEIIYNGRVGRGSTIYQGANRYYLNGFSLQQHKLEFKNNNFFVRGYITSENAGNTYDTRLAAVNVNRNWKGDTQWFTDYATTFIGAKLGVGTGVQLDDATAHAAARAAADTGRLIPGTPGFEAAFNSVIADGNVATGARFIDNTKLRHVDANYNFSHLTENFADIQIGGSYREYELNSSGTIFTDQDGPIPYSEYGLYTQLQKKFMDDRIKFTGSVRYDKNELFDGFVSPRASLTYTVGENRNHNFRGSFQTGFRNPTTQDLYIGLDAGRARLVGASPDNLDRYVFDTSVSTDGADIIGSNTVTLTGRDAYENTYSLSSLEAGTPEAVNTPLVKPEKVTALELGYRGQIGKVVVDVSGYYNDYQDFISQKLVATPKYGQAGDGGLSLLALQNRDIQIFNAYTNSLADITSYGVTAGLEAKVLGNFDFGVNYTFSDFDFDETSDPDFQPQFNTPKHKVKASFGNTELFEKFGFNINYRWTDGYLWENSFATGDIPSFSVLDAQVNYAVPSIKSIFKLGASNLLGEEYVTAVGTGYIGSQFYLSWTINN</sequence>
<evidence type="ECO:0000259" key="13">
    <source>
        <dbReference type="Pfam" id="PF00593"/>
    </source>
</evidence>
<comment type="similarity">
    <text evidence="10 11">Belongs to the TonB-dependent receptor family.</text>
</comment>
<dbReference type="PROSITE" id="PS52016">
    <property type="entry name" value="TONB_DEPENDENT_REC_3"/>
    <property type="match status" value="1"/>
</dbReference>